<dbReference type="AlphaFoldDB" id="A0A1V9Y9U3"/>
<dbReference type="EMBL" id="JNBS01004681">
    <property type="protein sequence ID" value="OQR82500.1"/>
    <property type="molecule type" value="Genomic_DNA"/>
</dbReference>
<feature type="domain" description="Ammonium transporter AmtB-like" evidence="9">
    <location>
        <begin position="7"/>
        <end position="282"/>
    </location>
</feature>
<dbReference type="OrthoDB" id="534912at2759"/>
<feature type="transmembrane region" description="Helical" evidence="8">
    <location>
        <begin position="24"/>
        <end position="42"/>
    </location>
</feature>
<feature type="transmembrane region" description="Helical" evidence="8">
    <location>
        <begin position="134"/>
        <end position="151"/>
    </location>
</feature>
<feature type="transmembrane region" description="Helical" evidence="8">
    <location>
        <begin position="90"/>
        <end position="114"/>
    </location>
</feature>
<comment type="subcellular location">
    <subcellularLocation>
        <location evidence="1">Membrane</location>
        <topology evidence="1">Multi-pass membrane protein</topology>
    </subcellularLocation>
</comment>
<dbReference type="STRING" id="74557.A0A1V9Y9U3"/>
<dbReference type="Proteomes" id="UP000243217">
    <property type="component" value="Unassembled WGS sequence"/>
</dbReference>
<dbReference type="PANTHER" id="PTHR11730:SF6">
    <property type="entry name" value="AMMONIUM TRANSPORTER"/>
    <property type="match status" value="1"/>
</dbReference>
<keyword evidence="6 8" id="KW-0472">Membrane</keyword>
<dbReference type="PANTHER" id="PTHR11730">
    <property type="entry name" value="AMMONIUM TRANSPORTER"/>
    <property type="match status" value="1"/>
</dbReference>
<sequence length="291" mass="31200">MHSDEFIGATDTQAYNGHRYADWFFQWAIAAVAINICHGALAERMQIRAYFVYSVCASIFIYPVCAHWVWAETGWASMFNTENLFMDLGVMDFAGTGCLHMFAGTSGLVGAIILGPRIGRFGSKGVVELPQQSVLFQFMGTMFLWFGWYGFNCVSTLGLGGVKADVMAKVAANLTISACTAGVVTVFLDRLLISKTYDISQANNGILAGCVVVTGSCSVIEPESALILGILGAFVYLSLKELLAKLHVDDVVDAIPVHCGCGILGTLAPGMFASPKAVKMFYGEAADNCGF</sequence>
<keyword evidence="4 8" id="KW-0812">Transmembrane</keyword>
<keyword evidence="7" id="KW-0924">Ammonia transport</keyword>
<dbReference type="InterPro" id="IPR029020">
    <property type="entry name" value="Ammonium/urea_transptr"/>
</dbReference>
<keyword evidence="5 8" id="KW-1133">Transmembrane helix</keyword>
<accession>A0A1V9Y9U3</accession>
<name>A0A1V9Y9U3_9STRA</name>
<dbReference type="Pfam" id="PF00909">
    <property type="entry name" value="Ammonium_transp"/>
    <property type="match status" value="1"/>
</dbReference>
<comment type="similarity">
    <text evidence="2">Belongs to the ammonia transporter channel (TC 1.A.11.2) family.</text>
</comment>
<reference evidence="10 11" key="1">
    <citation type="journal article" date="2014" name="Genome Biol. Evol.">
        <title>The secreted proteins of Achlya hypogyna and Thraustotheca clavata identify the ancestral oomycete secretome and reveal gene acquisitions by horizontal gene transfer.</title>
        <authorList>
            <person name="Misner I."/>
            <person name="Blouin N."/>
            <person name="Leonard G."/>
            <person name="Richards T.A."/>
            <person name="Lane C.E."/>
        </authorList>
    </citation>
    <scope>NUCLEOTIDE SEQUENCE [LARGE SCALE GENOMIC DNA]</scope>
    <source>
        <strain evidence="10 11">ATCC 34112</strain>
    </source>
</reference>
<evidence type="ECO:0000256" key="3">
    <source>
        <dbReference type="ARBA" id="ARBA00022448"/>
    </source>
</evidence>
<gene>
    <name evidence="10" type="ORF">THRCLA_11010</name>
</gene>
<evidence type="ECO:0000256" key="2">
    <source>
        <dbReference type="ARBA" id="ARBA00005887"/>
    </source>
</evidence>
<evidence type="ECO:0000256" key="1">
    <source>
        <dbReference type="ARBA" id="ARBA00004141"/>
    </source>
</evidence>
<dbReference type="Gene3D" id="1.10.3430.10">
    <property type="entry name" value="Ammonium transporter AmtB like domains"/>
    <property type="match status" value="1"/>
</dbReference>
<dbReference type="SUPFAM" id="SSF111352">
    <property type="entry name" value="Ammonium transporter"/>
    <property type="match status" value="1"/>
</dbReference>
<dbReference type="GO" id="GO:0008519">
    <property type="term" value="F:ammonium channel activity"/>
    <property type="evidence" value="ECO:0007669"/>
    <property type="project" value="InterPro"/>
</dbReference>
<feature type="non-terminal residue" evidence="10">
    <location>
        <position position="291"/>
    </location>
</feature>
<evidence type="ECO:0000256" key="6">
    <source>
        <dbReference type="ARBA" id="ARBA00023136"/>
    </source>
</evidence>
<evidence type="ECO:0000256" key="8">
    <source>
        <dbReference type="SAM" id="Phobius"/>
    </source>
</evidence>
<evidence type="ECO:0000259" key="9">
    <source>
        <dbReference type="Pfam" id="PF00909"/>
    </source>
</evidence>
<evidence type="ECO:0000256" key="5">
    <source>
        <dbReference type="ARBA" id="ARBA00022989"/>
    </source>
</evidence>
<dbReference type="InterPro" id="IPR024041">
    <property type="entry name" value="NH4_transpt_AmtB-like_dom"/>
</dbReference>
<comment type="caution">
    <text evidence="10">The sequence shown here is derived from an EMBL/GenBank/DDBJ whole genome shotgun (WGS) entry which is preliminary data.</text>
</comment>
<keyword evidence="11" id="KW-1185">Reference proteome</keyword>
<proteinExistence type="inferred from homology"/>
<organism evidence="10 11">
    <name type="scientific">Thraustotheca clavata</name>
    <dbReference type="NCBI Taxonomy" id="74557"/>
    <lineage>
        <taxon>Eukaryota</taxon>
        <taxon>Sar</taxon>
        <taxon>Stramenopiles</taxon>
        <taxon>Oomycota</taxon>
        <taxon>Saprolegniomycetes</taxon>
        <taxon>Saprolegniales</taxon>
        <taxon>Achlyaceae</taxon>
        <taxon>Thraustotheca</taxon>
    </lineage>
</organism>
<feature type="transmembrane region" description="Helical" evidence="8">
    <location>
        <begin position="171"/>
        <end position="193"/>
    </location>
</feature>
<keyword evidence="3" id="KW-0813">Transport</keyword>
<evidence type="ECO:0000256" key="7">
    <source>
        <dbReference type="ARBA" id="ARBA00023177"/>
    </source>
</evidence>
<dbReference type="GO" id="GO:0005886">
    <property type="term" value="C:plasma membrane"/>
    <property type="evidence" value="ECO:0007669"/>
    <property type="project" value="TreeGrafter"/>
</dbReference>
<evidence type="ECO:0000256" key="4">
    <source>
        <dbReference type="ARBA" id="ARBA00022692"/>
    </source>
</evidence>
<protein>
    <submittedName>
        <fullName evidence="10">Ammonium transporter channel family</fullName>
    </submittedName>
</protein>
<evidence type="ECO:0000313" key="11">
    <source>
        <dbReference type="Proteomes" id="UP000243217"/>
    </source>
</evidence>
<feature type="transmembrane region" description="Helical" evidence="8">
    <location>
        <begin position="49"/>
        <end position="70"/>
    </location>
</feature>
<evidence type="ECO:0000313" key="10">
    <source>
        <dbReference type="EMBL" id="OQR82500.1"/>
    </source>
</evidence>
<dbReference type="GO" id="GO:0097272">
    <property type="term" value="P:ammonium homeostasis"/>
    <property type="evidence" value="ECO:0007669"/>
    <property type="project" value="TreeGrafter"/>
</dbReference>